<dbReference type="GO" id="GO:0016758">
    <property type="term" value="F:hexosyltransferase activity"/>
    <property type="evidence" value="ECO:0007669"/>
    <property type="project" value="UniProtKB-ARBA"/>
</dbReference>
<dbReference type="InterPro" id="IPR029044">
    <property type="entry name" value="Nucleotide-diphossugar_trans"/>
</dbReference>
<dbReference type="Proteomes" id="UP000441354">
    <property type="component" value="Unassembled WGS sequence"/>
</dbReference>
<accession>A0A7V7UV92</accession>
<organism evidence="3 4">
    <name type="scientific">Bacillus mesophilum</name>
    <dbReference type="NCBI Taxonomy" id="1071718"/>
    <lineage>
        <taxon>Bacteria</taxon>
        <taxon>Bacillati</taxon>
        <taxon>Bacillota</taxon>
        <taxon>Bacilli</taxon>
        <taxon>Bacillales</taxon>
        <taxon>Bacillaceae</taxon>
        <taxon>Bacillus</taxon>
    </lineage>
</organism>
<dbReference type="InterPro" id="IPR001173">
    <property type="entry name" value="Glyco_trans_2-like"/>
</dbReference>
<comment type="similarity">
    <text evidence="1">Belongs to the glycosyltransferase 2 family.</text>
</comment>
<evidence type="ECO:0000313" key="3">
    <source>
        <dbReference type="EMBL" id="KAB2332601.1"/>
    </source>
</evidence>
<sequence>MNEQPLVSVVIPFYSGKKWLTEAIDSILEQTYQNIEMLVIDDGSKENIDDLTEKYKSINIIKKSNGGPASARNLGIEKSSGKYIAFLDSDDVWLPEKLLHQIAQMESKGYVWSQHSYEMFWENSHRTKIINTHIYSGNVYRDTFISFKVQTSCVVVLRSLLLENGIRFPVKKRFGQDLDFYRQIAKLYNLGYIDGTFTRFRIRGTNAGFRAIIQLNDKRTTWHEIKEDRNVVKLLPAPILFAYQIASISSNIVNFINKRFIKKESVIEFISKISYLFPYTLFKIFSKRAK</sequence>
<dbReference type="OrthoDB" id="396512at2"/>
<feature type="domain" description="Glycosyltransferase 2-like" evidence="2">
    <location>
        <begin position="8"/>
        <end position="136"/>
    </location>
</feature>
<dbReference type="PANTHER" id="PTHR22916:SF3">
    <property type="entry name" value="UDP-GLCNAC:BETAGAL BETA-1,3-N-ACETYLGLUCOSAMINYLTRANSFERASE-LIKE PROTEIN 1"/>
    <property type="match status" value="1"/>
</dbReference>
<evidence type="ECO:0000256" key="1">
    <source>
        <dbReference type="ARBA" id="ARBA00006739"/>
    </source>
</evidence>
<evidence type="ECO:0000259" key="2">
    <source>
        <dbReference type="Pfam" id="PF00535"/>
    </source>
</evidence>
<keyword evidence="3" id="KW-0808">Transferase</keyword>
<dbReference type="EMBL" id="WBOT01000003">
    <property type="protein sequence ID" value="KAB2332601.1"/>
    <property type="molecule type" value="Genomic_DNA"/>
</dbReference>
<proteinExistence type="inferred from homology"/>
<evidence type="ECO:0000313" key="4">
    <source>
        <dbReference type="Proteomes" id="UP000441354"/>
    </source>
</evidence>
<dbReference type="CDD" id="cd00761">
    <property type="entry name" value="Glyco_tranf_GTA_type"/>
    <property type="match status" value="1"/>
</dbReference>
<dbReference type="PANTHER" id="PTHR22916">
    <property type="entry name" value="GLYCOSYLTRANSFERASE"/>
    <property type="match status" value="1"/>
</dbReference>
<dbReference type="AlphaFoldDB" id="A0A7V7UV92"/>
<gene>
    <name evidence="3" type="ORF">F7732_10940</name>
</gene>
<comment type="caution">
    <text evidence="3">The sequence shown here is derived from an EMBL/GenBank/DDBJ whole genome shotgun (WGS) entry which is preliminary data.</text>
</comment>
<dbReference type="SUPFAM" id="SSF53448">
    <property type="entry name" value="Nucleotide-diphospho-sugar transferases"/>
    <property type="match status" value="1"/>
</dbReference>
<keyword evidence="4" id="KW-1185">Reference proteome</keyword>
<protein>
    <submittedName>
        <fullName evidence="3">Glycosyltransferase family 2 protein</fullName>
    </submittedName>
</protein>
<dbReference type="Gene3D" id="3.90.550.10">
    <property type="entry name" value="Spore Coat Polysaccharide Biosynthesis Protein SpsA, Chain A"/>
    <property type="match status" value="1"/>
</dbReference>
<dbReference type="RefSeq" id="WP_151573900.1">
    <property type="nucleotide sequence ID" value="NZ_WBOT01000003.1"/>
</dbReference>
<dbReference type="Pfam" id="PF00535">
    <property type="entry name" value="Glycos_transf_2"/>
    <property type="match status" value="1"/>
</dbReference>
<reference evidence="3 4" key="1">
    <citation type="journal article" date="2014" name="Arch. Microbiol.">
        <title>Bacillus mesophilum sp. nov., strain IITR-54T, a novel 4-chlorobiphenyl dechlorinating bacterium.</title>
        <authorList>
            <person name="Manickam N."/>
            <person name="Singh N.K."/>
            <person name="Bajaj A."/>
            <person name="Kumar R.M."/>
            <person name="Kaur G."/>
            <person name="Kaur N."/>
            <person name="Bala M."/>
            <person name="Kumar A."/>
            <person name="Mayilraj S."/>
        </authorList>
    </citation>
    <scope>NUCLEOTIDE SEQUENCE [LARGE SCALE GENOMIC DNA]</scope>
    <source>
        <strain evidence="3 4">IITR-54</strain>
    </source>
</reference>
<name>A0A7V7UV92_9BACI</name>